<accession>A0ABT4D6I5</accession>
<dbReference type="InterPro" id="IPR010994">
    <property type="entry name" value="RuvA_2-like"/>
</dbReference>
<dbReference type="SUPFAM" id="SSF47781">
    <property type="entry name" value="RuvA domain 2-like"/>
    <property type="match status" value="1"/>
</dbReference>
<proteinExistence type="predicted"/>
<keyword evidence="3" id="KW-1185">Reference proteome</keyword>
<comment type="caution">
    <text evidence="2">The sequence shown here is derived from an EMBL/GenBank/DDBJ whole genome shotgun (WGS) entry which is preliminary data.</text>
</comment>
<dbReference type="RefSeq" id="WP_268060312.1">
    <property type="nucleotide sequence ID" value="NZ_JAPQFJ010000003.1"/>
</dbReference>
<gene>
    <name evidence="2" type="ORF">OW729_04740</name>
</gene>
<dbReference type="Pfam" id="PF12836">
    <property type="entry name" value="HHH_3"/>
    <property type="match status" value="1"/>
</dbReference>
<sequence>MENKDKKNNLNFILIIIVSIFLGFVIGIVINKSSNNINQSVNINATAKTEDKININTATQKQLEILPSVGEVKAKKIIEKRPYKSINELVDVVGEKTFIVIKDKVEVS</sequence>
<dbReference type="EMBL" id="JAPQFJ010000003">
    <property type="protein sequence ID" value="MCY6957910.1"/>
    <property type="molecule type" value="Genomic_DNA"/>
</dbReference>
<dbReference type="Proteomes" id="UP001144612">
    <property type="component" value="Unassembled WGS sequence"/>
</dbReference>
<keyword evidence="1" id="KW-1133">Transmembrane helix</keyword>
<organism evidence="2 3">
    <name type="scientific">Clostridium brassicae</name>
    <dbReference type="NCBI Taxonomy" id="2999072"/>
    <lineage>
        <taxon>Bacteria</taxon>
        <taxon>Bacillati</taxon>
        <taxon>Bacillota</taxon>
        <taxon>Clostridia</taxon>
        <taxon>Eubacteriales</taxon>
        <taxon>Clostridiaceae</taxon>
        <taxon>Clostridium</taxon>
    </lineage>
</organism>
<dbReference type="Gene3D" id="1.10.150.320">
    <property type="entry name" value="Photosystem II 12 kDa extrinsic protein"/>
    <property type="match status" value="1"/>
</dbReference>
<evidence type="ECO:0000256" key="1">
    <source>
        <dbReference type="SAM" id="Phobius"/>
    </source>
</evidence>
<name>A0ABT4D6I5_9CLOT</name>
<reference evidence="2" key="1">
    <citation type="submission" date="2022-12" db="EMBL/GenBank/DDBJ databases">
        <title>Clostridium sp. nov., isolated from industrial wastewater.</title>
        <authorList>
            <person name="Jiayan W."/>
        </authorList>
    </citation>
    <scope>NUCLEOTIDE SEQUENCE</scope>
    <source>
        <strain evidence="2">ZC22-4</strain>
    </source>
</reference>
<feature type="transmembrane region" description="Helical" evidence="1">
    <location>
        <begin position="12"/>
        <end position="30"/>
    </location>
</feature>
<dbReference type="PANTHER" id="PTHR21180:SF32">
    <property type="entry name" value="ENDONUCLEASE_EXONUCLEASE_PHOSPHATASE FAMILY DOMAIN-CONTAINING PROTEIN 1"/>
    <property type="match status" value="1"/>
</dbReference>
<keyword evidence="1" id="KW-0812">Transmembrane</keyword>
<dbReference type="PANTHER" id="PTHR21180">
    <property type="entry name" value="ENDONUCLEASE/EXONUCLEASE/PHOSPHATASE FAMILY DOMAIN-CONTAINING PROTEIN 1"/>
    <property type="match status" value="1"/>
</dbReference>
<evidence type="ECO:0000313" key="3">
    <source>
        <dbReference type="Proteomes" id="UP001144612"/>
    </source>
</evidence>
<dbReference type="InterPro" id="IPR051675">
    <property type="entry name" value="Endo/Exo/Phosphatase_dom_1"/>
</dbReference>
<evidence type="ECO:0000313" key="2">
    <source>
        <dbReference type="EMBL" id="MCY6957910.1"/>
    </source>
</evidence>
<keyword evidence="1" id="KW-0472">Membrane</keyword>
<protein>
    <submittedName>
        <fullName evidence="2">Helix-hairpin-helix domain-containing protein</fullName>
    </submittedName>
</protein>